<organism evidence="2 3">
    <name type="scientific">Ruminiclostridium hungatei</name>
    <name type="common">Clostridium hungatei</name>
    <dbReference type="NCBI Taxonomy" id="48256"/>
    <lineage>
        <taxon>Bacteria</taxon>
        <taxon>Bacillati</taxon>
        <taxon>Bacillota</taxon>
        <taxon>Clostridia</taxon>
        <taxon>Eubacteriales</taxon>
        <taxon>Oscillospiraceae</taxon>
        <taxon>Ruminiclostridium</taxon>
    </lineage>
</organism>
<dbReference type="SUPFAM" id="SSF53300">
    <property type="entry name" value="vWA-like"/>
    <property type="match status" value="1"/>
</dbReference>
<dbReference type="Gene3D" id="3.40.50.410">
    <property type="entry name" value="von Willebrand factor, type A domain"/>
    <property type="match status" value="1"/>
</dbReference>
<dbReference type="RefSeq" id="WP_242656517.1">
    <property type="nucleotide sequence ID" value="NZ_MZGX01000018.1"/>
</dbReference>
<accession>A0A1V4SHE2</accession>
<dbReference type="EMBL" id="MZGX01000018">
    <property type="protein sequence ID" value="OPX43352.1"/>
    <property type="molecule type" value="Genomic_DNA"/>
</dbReference>
<dbReference type="Proteomes" id="UP000191554">
    <property type="component" value="Unassembled WGS sequence"/>
</dbReference>
<dbReference type="InterPro" id="IPR002035">
    <property type="entry name" value="VWF_A"/>
</dbReference>
<dbReference type="InterPro" id="IPR021908">
    <property type="entry name" value="YfbK_C"/>
</dbReference>
<gene>
    <name evidence="2" type="ORF">CLHUN_26970</name>
</gene>
<dbReference type="InterPro" id="IPR022156">
    <property type="entry name" value="Uncharacterised_YfbK_N"/>
</dbReference>
<dbReference type="InterPro" id="IPR051266">
    <property type="entry name" value="CLCR"/>
</dbReference>
<dbReference type="PROSITE" id="PS50234">
    <property type="entry name" value="VWFA"/>
    <property type="match status" value="1"/>
</dbReference>
<dbReference type="AlphaFoldDB" id="A0A1V4SHE2"/>
<dbReference type="Pfam" id="PF12034">
    <property type="entry name" value="YfbK_C"/>
    <property type="match status" value="2"/>
</dbReference>
<dbReference type="STRING" id="48256.CLHUN_26970"/>
<reference evidence="2 3" key="1">
    <citation type="submission" date="2017-03" db="EMBL/GenBank/DDBJ databases">
        <title>Genome sequence of Clostridium hungatei DSM 14427.</title>
        <authorList>
            <person name="Poehlein A."/>
            <person name="Daniel R."/>
        </authorList>
    </citation>
    <scope>NUCLEOTIDE SEQUENCE [LARGE SCALE GENOMIC DNA]</scope>
    <source>
        <strain evidence="2 3">DSM 14427</strain>
    </source>
</reference>
<proteinExistence type="predicted"/>
<keyword evidence="3" id="KW-1185">Reference proteome</keyword>
<sequence length="566" mass="61711">MSGFKMSGFKMTGFKMAGFKMTGFTRSSARRWGAGLLALGLAAGMLSGCGNSSDKSSAGVSSAADASVNVKFSEPINGATENVISLDGKADTTRNYGMQTSPQPDEYREEGRQNQSAYFKDYGINPFNDTGNKPLSTFSLDVDTASYTIARKYIESGSLPPKEAIRPEEFVNYFRRDYPLPAKDTFSIYTELAPSAFNRGYHILEVGVQGKNVAASNIKPSALTFVIDVSGSMGIDNRLGLVKKSLNILVGQMGESDKIGIVVYGTNGRKLLEPTSGEDKDRILSAIDRLEPEGSTNAAEGLILGYDMAYRNYKKDGNNRIILCTDGVANQGITGAEDILKMVEDYKAKGITLTTLGFGMDNFNDIFLETLADKGDGNYAYIDTVEEAKKVFIDQLAGTLEVIAKDAKAQIEFDKGSVESYRLIGYENRALEDKDFRNNTVDAGEVGAGHAVTALYELKLKNSLEGRIGVVKLRYKSPDTGKVTEISKTIDSAQVKDSFYNATPRFRFISMVAQFAEILKGSPWASNTSLEDVNDILEHDLKDLNWSKEDTGFAGLVRSAMELKAR</sequence>
<evidence type="ECO:0000313" key="3">
    <source>
        <dbReference type="Proteomes" id="UP000191554"/>
    </source>
</evidence>
<dbReference type="Pfam" id="PF12450">
    <property type="entry name" value="vWF_A"/>
    <property type="match status" value="1"/>
</dbReference>
<protein>
    <submittedName>
        <fullName evidence="2">von Willebrand factor</fullName>
    </submittedName>
</protein>
<dbReference type="Pfam" id="PF00092">
    <property type="entry name" value="VWA"/>
    <property type="match status" value="1"/>
</dbReference>
<dbReference type="PANTHER" id="PTHR10579">
    <property type="entry name" value="CALCIUM-ACTIVATED CHLORIDE CHANNEL REGULATOR"/>
    <property type="match status" value="1"/>
</dbReference>
<dbReference type="InterPro" id="IPR036465">
    <property type="entry name" value="vWFA_dom_sf"/>
</dbReference>
<comment type="caution">
    <text evidence="2">The sequence shown here is derived from an EMBL/GenBank/DDBJ whole genome shotgun (WGS) entry which is preliminary data.</text>
</comment>
<dbReference type="PANTHER" id="PTHR10579:SF43">
    <property type="entry name" value="ZINC FINGER (C3HC4-TYPE RING FINGER) FAMILY PROTEIN"/>
    <property type="match status" value="1"/>
</dbReference>
<name>A0A1V4SHE2_RUMHU</name>
<feature type="domain" description="VWFA" evidence="1">
    <location>
        <begin position="222"/>
        <end position="400"/>
    </location>
</feature>
<evidence type="ECO:0000313" key="2">
    <source>
        <dbReference type="EMBL" id="OPX43352.1"/>
    </source>
</evidence>
<dbReference type="SMART" id="SM00327">
    <property type="entry name" value="VWA"/>
    <property type="match status" value="1"/>
</dbReference>
<evidence type="ECO:0000259" key="1">
    <source>
        <dbReference type="PROSITE" id="PS50234"/>
    </source>
</evidence>